<dbReference type="InterPro" id="IPR008727">
    <property type="entry name" value="PAAR_motif"/>
</dbReference>
<name>A0AAE4DVY3_9ENTR</name>
<dbReference type="RefSeq" id="WP_059387112.1">
    <property type="nucleotide sequence ID" value="NZ_CP170190.1"/>
</dbReference>
<evidence type="ECO:0000313" key="1">
    <source>
        <dbReference type="EMBL" id="MDR9946618.1"/>
    </source>
</evidence>
<dbReference type="CDD" id="cd14744">
    <property type="entry name" value="PAAR_CT_2"/>
    <property type="match status" value="1"/>
</dbReference>
<dbReference type="Pfam" id="PF05488">
    <property type="entry name" value="PAAR_motif"/>
    <property type="match status" value="1"/>
</dbReference>
<dbReference type="Proteomes" id="UP001185068">
    <property type="component" value="Unassembled WGS sequence"/>
</dbReference>
<protein>
    <submittedName>
        <fullName evidence="1">PAAR domain-containing protein</fullName>
    </submittedName>
</protein>
<dbReference type="AlphaFoldDB" id="A0AAE4DVY3"/>
<gene>
    <name evidence="1" type="ORF">MX989_11080</name>
</gene>
<reference evidence="1" key="1">
    <citation type="submission" date="2022-11" db="EMBL/GenBank/DDBJ databases">
        <title>blaNDM-1 and qnrB1 co-producing ST413 Enterobacter.</title>
        <authorList>
            <person name="Halder G."/>
            <person name="Chaudhuri B."/>
            <person name="Dutta S."/>
        </authorList>
    </citation>
    <scope>NUCLEOTIDE SEQUENCE</scope>
    <source>
        <strain evidence="1">PEER684</strain>
    </source>
</reference>
<organism evidence="1 2">
    <name type="scientific">Enterobacter sichuanensis</name>
    <dbReference type="NCBI Taxonomy" id="2071710"/>
    <lineage>
        <taxon>Bacteria</taxon>
        <taxon>Pseudomonadati</taxon>
        <taxon>Pseudomonadota</taxon>
        <taxon>Gammaproteobacteria</taxon>
        <taxon>Enterobacterales</taxon>
        <taxon>Enterobacteriaceae</taxon>
        <taxon>Enterobacter</taxon>
        <taxon>Enterobacter cloacae complex</taxon>
    </lineage>
</organism>
<sequence>MTRKLAVLGDRTSNGKIISATANYFSEGKQVAQNSDKAICSVCKGTFPIQATAVGIVSNGMLLVQDQDRVLCKCPGHKVIAGSNFFTS</sequence>
<evidence type="ECO:0000313" key="2">
    <source>
        <dbReference type="Proteomes" id="UP001185068"/>
    </source>
</evidence>
<comment type="caution">
    <text evidence="1">The sequence shown here is derived from an EMBL/GenBank/DDBJ whole genome shotgun (WGS) entry which is preliminary data.</text>
</comment>
<dbReference type="EMBL" id="JALLIR010000001">
    <property type="protein sequence ID" value="MDR9946618.1"/>
    <property type="molecule type" value="Genomic_DNA"/>
</dbReference>
<proteinExistence type="predicted"/>
<accession>A0AAE4DVY3</accession>